<dbReference type="InterPro" id="IPR035093">
    <property type="entry name" value="RelE/ParE_toxin_dom_sf"/>
</dbReference>
<reference evidence="4" key="1">
    <citation type="journal article" date="2019" name="Int. J. Syst. Evol. Microbiol.">
        <title>The Global Catalogue of Microorganisms (GCM) 10K type strain sequencing project: providing services to taxonomists for standard genome sequencing and annotation.</title>
        <authorList>
            <consortium name="The Broad Institute Genomics Platform"/>
            <consortium name="The Broad Institute Genome Sequencing Center for Infectious Disease"/>
            <person name="Wu L."/>
            <person name="Ma J."/>
        </authorList>
    </citation>
    <scope>NUCLEOTIDE SEQUENCE [LARGE SCALE GENOMIC DNA]</scope>
    <source>
        <strain evidence="4">NBRC 101365</strain>
    </source>
</reference>
<comment type="caution">
    <text evidence="3">The sequence shown here is derived from an EMBL/GenBank/DDBJ whole genome shotgun (WGS) entry which is preliminary data.</text>
</comment>
<evidence type="ECO:0000313" key="3">
    <source>
        <dbReference type="EMBL" id="GLS18286.1"/>
    </source>
</evidence>
<evidence type="ECO:0000256" key="1">
    <source>
        <dbReference type="ARBA" id="ARBA00006226"/>
    </source>
</evidence>
<dbReference type="Gene3D" id="3.30.2310.20">
    <property type="entry name" value="RelE-like"/>
    <property type="match status" value="1"/>
</dbReference>
<dbReference type="Proteomes" id="UP001156882">
    <property type="component" value="Unassembled WGS sequence"/>
</dbReference>
<sequence length="110" mass="12906">MRYRVVMADEAEADIEDIYRYIARHDSITIAERVMQALDDACHGLGHMPLRGNVPKELISLGISEYREAHYKPFRIIYRVIGADVVIYCVVDGRRDMRAFLERRLLRQPR</sequence>
<proteinExistence type="inferred from homology"/>
<dbReference type="InterPro" id="IPR051803">
    <property type="entry name" value="TA_system_RelE-like_toxin"/>
</dbReference>
<protein>
    <submittedName>
        <fullName evidence="3">Plasmid stabilization protein</fullName>
    </submittedName>
</protein>
<dbReference type="InterPro" id="IPR007712">
    <property type="entry name" value="RelE/ParE_toxin"/>
</dbReference>
<dbReference type="PANTHER" id="PTHR33755">
    <property type="entry name" value="TOXIN PARE1-RELATED"/>
    <property type="match status" value="1"/>
</dbReference>
<accession>A0ABQ6CDE3</accession>
<dbReference type="SUPFAM" id="SSF143011">
    <property type="entry name" value="RelE-like"/>
    <property type="match status" value="1"/>
</dbReference>
<keyword evidence="2" id="KW-1277">Toxin-antitoxin system</keyword>
<organism evidence="3 4">
    <name type="scientific">Labrys miyagiensis</name>
    <dbReference type="NCBI Taxonomy" id="346912"/>
    <lineage>
        <taxon>Bacteria</taxon>
        <taxon>Pseudomonadati</taxon>
        <taxon>Pseudomonadota</taxon>
        <taxon>Alphaproteobacteria</taxon>
        <taxon>Hyphomicrobiales</taxon>
        <taxon>Xanthobacteraceae</taxon>
        <taxon>Labrys</taxon>
    </lineage>
</organism>
<comment type="similarity">
    <text evidence="1">Belongs to the RelE toxin family.</text>
</comment>
<gene>
    <name evidence="3" type="ORF">GCM10007874_13030</name>
</gene>
<dbReference type="Pfam" id="PF05016">
    <property type="entry name" value="ParE_toxin"/>
    <property type="match status" value="1"/>
</dbReference>
<keyword evidence="4" id="KW-1185">Reference proteome</keyword>
<dbReference type="PANTHER" id="PTHR33755:SF6">
    <property type="entry name" value="PLASMID STABILIZATION SYSTEM PROTEIN"/>
    <property type="match status" value="1"/>
</dbReference>
<evidence type="ECO:0000313" key="4">
    <source>
        <dbReference type="Proteomes" id="UP001156882"/>
    </source>
</evidence>
<dbReference type="EMBL" id="BSPC01000011">
    <property type="protein sequence ID" value="GLS18286.1"/>
    <property type="molecule type" value="Genomic_DNA"/>
</dbReference>
<name>A0ABQ6CDE3_9HYPH</name>
<evidence type="ECO:0000256" key="2">
    <source>
        <dbReference type="ARBA" id="ARBA00022649"/>
    </source>
</evidence>
<dbReference type="RefSeq" id="WP_284311106.1">
    <property type="nucleotide sequence ID" value="NZ_BSPC01000011.1"/>
</dbReference>